<sequence>MQKIVLVNHDLGQGGVSKFIYDVALEYKKRGLKISVISLTSMSDIYGKELQKEGVDVIYLSDKDEKYSIKNLFRLIKKLKPFDIVHANTYPAQAWTACVSIFLNKKQYILTEHATTNNRRRKKWFRYIDSWMYSRFNKVVSVSNETNRNLKKWIIPSKEQAHKFFVINNGINLERYYQVIPLRRESLNFSVSDQDVLICMAARFSQPKDQLTLIRSMTELDEKYKLLLLGHGDTAKEVNLVNQLKLSHRVFFMGYRLDADKIIKSCDIAVLSTNFEGFGLVVVESMAMGIPIICSDVDELSNLVGNESLLFEKGNATDLALKIKNLVENKEKYLKIVQGCIIKSQKYSLTKMVDEYLKVYDMVLP</sequence>
<dbReference type="InterPro" id="IPR001296">
    <property type="entry name" value="Glyco_trans_1"/>
</dbReference>
<dbReference type="Pfam" id="PF00534">
    <property type="entry name" value="Glycos_transf_1"/>
    <property type="match status" value="1"/>
</dbReference>
<accession>B0TYV8</accession>
<keyword evidence="3" id="KW-0808">Transferase</keyword>
<evidence type="ECO:0000313" key="3">
    <source>
        <dbReference type="EMBL" id="ABZ87704.1"/>
    </source>
</evidence>
<organism evidence="3">
    <name type="scientific">Francisella philomiragia subsp. philomiragia (strain ATCC 25017 / CCUG 19701 / FSC 153 / O#319-036)</name>
    <dbReference type="NCBI Taxonomy" id="484022"/>
    <lineage>
        <taxon>Bacteria</taxon>
        <taxon>Pseudomonadati</taxon>
        <taxon>Pseudomonadota</taxon>
        <taxon>Gammaproteobacteria</taxon>
        <taxon>Thiotrichales</taxon>
        <taxon>Francisellaceae</taxon>
        <taxon>Francisella</taxon>
    </lineage>
</organism>
<dbReference type="KEGG" id="fph:Fphi_1479"/>
<dbReference type="Pfam" id="PF13439">
    <property type="entry name" value="Glyco_transf_4"/>
    <property type="match status" value="1"/>
</dbReference>
<proteinExistence type="predicted"/>
<dbReference type="CAZy" id="GT4">
    <property type="family name" value="Glycosyltransferase Family 4"/>
</dbReference>
<evidence type="ECO:0000259" key="1">
    <source>
        <dbReference type="Pfam" id="PF00534"/>
    </source>
</evidence>
<protein>
    <submittedName>
        <fullName evidence="3">Glycosyltransferase-like protein</fullName>
    </submittedName>
</protein>
<feature type="domain" description="Glycosyltransferase subfamily 4-like N-terminal" evidence="2">
    <location>
        <begin position="14"/>
        <end position="175"/>
    </location>
</feature>
<dbReference type="PANTHER" id="PTHR12526">
    <property type="entry name" value="GLYCOSYLTRANSFERASE"/>
    <property type="match status" value="1"/>
</dbReference>
<dbReference type="eggNOG" id="COG0438">
    <property type="taxonomic scope" value="Bacteria"/>
</dbReference>
<gene>
    <name evidence="3" type="ordered locus">Fphi_1479</name>
</gene>
<feature type="domain" description="Glycosyl transferase family 1" evidence="1">
    <location>
        <begin position="193"/>
        <end position="336"/>
    </location>
</feature>
<dbReference type="Gene3D" id="3.40.50.2000">
    <property type="entry name" value="Glycogen Phosphorylase B"/>
    <property type="match status" value="2"/>
</dbReference>
<dbReference type="GO" id="GO:1901135">
    <property type="term" value="P:carbohydrate derivative metabolic process"/>
    <property type="evidence" value="ECO:0007669"/>
    <property type="project" value="UniProtKB-ARBA"/>
</dbReference>
<dbReference type="AlphaFoldDB" id="B0TYV8"/>
<reference evidence="3" key="1">
    <citation type="submission" date="2009-01" db="EMBL/GenBank/DDBJ databases">
        <title>Complete sequence of chromosome of Francisella philomiragia subsp. philomiragia ATCC 25017.</title>
        <authorList>
            <consortium name="US DOE Joint Genome Institute"/>
            <person name="Copeland A."/>
            <person name="Lucas S."/>
            <person name="Lapidus A."/>
            <person name="Barry K."/>
            <person name="Detter J.C."/>
            <person name="Glavina del Rio T."/>
            <person name="Hammon N."/>
            <person name="Israni S."/>
            <person name="Dalin E."/>
            <person name="Tice H."/>
            <person name="Pitluck S."/>
            <person name="Chain P."/>
            <person name="Malfatti S."/>
            <person name="Shin M."/>
            <person name="Vergez L."/>
            <person name="Schmutz J."/>
            <person name="Larimer F."/>
            <person name="Land M."/>
            <person name="Hauser L."/>
            <person name="Richardson P."/>
        </authorList>
    </citation>
    <scope>NUCLEOTIDE SEQUENCE</scope>
    <source>
        <strain evidence="3">ATCC 25017</strain>
    </source>
</reference>
<name>B0TYV8_FRAP2</name>
<dbReference type="GO" id="GO:0016757">
    <property type="term" value="F:glycosyltransferase activity"/>
    <property type="evidence" value="ECO:0007669"/>
    <property type="project" value="InterPro"/>
</dbReference>
<dbReference type="CDD" id="cd03801">
    <property type="entry name" value="GT4_PimA-like"/>
    <property type="match status" value="1"/>
</dbReference>
<dbReference type="SUPFAM" id="SSF53756">
    <property type="entry name" value="UDP-Glycosyltransferase/glycogen phosphorylase"/>
    <property type="match status" value="1"/>
</dbReference>
<dbReference type="HOGENOM" id="CLU_009583_0_1_6"/>
<dbReference type="EMBL" id="CP000937">
    <property type="protein sequence ID" value="ABZ87704.1"/>
    <property type="molecule type" value="Genomic_DNA"/>
</dbReference>
<evidence type="ECO:0000259" key="2">
    <source>
        <dbReference type="Pfam" id="PF13439"/>
    </source>
</evidence>
<dbReference type="InterPro" id="IPR028098">
    <property type="entry name" value="Glyco_trans_4-like_N"/>
</dbReference>